<accession>A0A6L1L2B2</accession>
<protein>
    <recommendedName>
        <fullName evidence="4">DUF4435 domain-containing protein</fullName>
    </recommendedName>
</protein>
<dbReference type="InterPro" id="IPR024508">
    <property type="entry name" value="DUF3226"/>
</dbReference>
<evidence type="ECO:0000313" key="1">
    <source>
        <dbReference type="EMBL" id="EAK9994420.1"/>
    </source>
</evidence>
<evidence type="ECO:0008006" key="4">
    <source>
        <dbReference type="Google" id="ProtNLM"/>
    </source>
</evidence>
<sequence>MKINIFVEGKHDKEFLEQYLNFLKLPNANIIPCGKNHLDEDAISKMEEAKDNNEKILLIFDTDKNFNSTLERIKKESKDLLQDENIFLFPNNFENGELETLLFAIAKEAQICQCFENYKKCIEKLNPQYSKNIHKKSARFAYFEALGFFPSNDEKAKKARKNSYAEIFDFNHMALKPLKDFLIKHYIGYCK</sequence>
<dbReference type="Proteomes" id="UP000476009">
    <property type="component" value="Unassembled WGS sequence"/>
</dbReference>
<gene>
    <name evidence="1" type="ORF">A9458_06125</name>
    <name evidence="2" type="ORF">A9458_08360</name>
</gene>
<proteinExistence type="predicted"/>
<evidence type="ECO:0000313" key="2">
    <source>
        <dbReference type="EMBL" id="EAK9994845.1"/>
    </source>
</evidence>
<comment type="caution">
    <text evidence="2">The sequence shown here is derived from an EMBL/GenBank/DDBJ whole genome shotgun (WGS) entry which is preliminary data.</text>
</comment>
<dbReference type="EMBL" id="AACKNS010000007">
    <property type="protein sequence ID" value="EAK9994420.1"/>
    <property type="molecule type" value="Genomic_DNA"/>
</dbReference>
<dbReference type="Pfam" id="PF11536">
    <property type="entry name" value="DUF3226"/>
    <property type="match status" value="1"/>
</dbReference>
<evidence type="ECO:0000313" key="3">
    <source>
        <dbReference type="Proteomes" id="UP000476009"/>
    </source>
</evidence>
<reference evidence="2 3" key="1">
    <citation type="submission" date="2018-05" db="EMBL/GenBank/DDBJ databases">
        <authorList>
            <consortium name="PulseNet: The National Subtyping Network for Foodborne Disease Surveillance"/>
            <person name="Tarr C.L."/>
            <person name="Trees E."/>
            <person name="Katz L.S."/>
            <person name="Carleton-Romer H.A."/>
            <person name="Stroika S."/>
            <person name="Kucerova Z."/>
            <person name="Roache K.F."/>
            <person name="Sabol A.L."/>
            <person name="Besser J."/>
            <person name="Gerner-Smidt P."/>
        </authorList>
    </citation>
    <scope>NUCLEOTIDE SEQUENCE [LARGE SCALE GENOMIC DNA]</scope>
    <source>
        <strain evidence="2 3">D5625</strain>
    </source>
</reference>
<dbReference type="RefSeq" id="WP_257942041.1">
    <property type="nucleotide sequence ID" value="NZ_CP176585.1"/>
</dbReference>
<dbReference type="Gene3D" id="3.40.1360.10">
    <property type="match status" value="1"/>
</dbReference>
<organism evidence="2 3">
    <name type="scientific">Campylobacter lari</name>
    <dbReference type="NCBI Taxonomy" id="201"/>
    <lineage>
        <taxon>Bacteria</taxon>
        <taxon>Pseudomonadati</taxon>
        <taxon>Campylobacterota</taxon>
        <taxon>Epsilonproteobacteria</taxon>
        <taxon>Campylobacterales</taxon>
        <taxon>Campylobacteraceae</taxon>
        <taxon>Campylobacter</taxon>
    </lineage>
</organism>
<dbReference type="AlphaFoldDB" id="A0A6L1L2B2"/>
<name>A0A6L1L2B2_CAMLA</name>
<dbReference type="EMBL" id="AACKNS010000026">
    <property type="protein sequence ID" value="EAK9994845.1"/>
    <property type="molecule type" value="Genomic_DNA"/>
</dbReference>